<organism evidence="1 2">
    <name type="scientific">Parapedobacter pyrenivorans</name>
    <dbReference type="NCBI Taxonomy" id="1305674"/>
    <lineage>
        <taxon>Bacteria</taxon>
        <taxon>Pseudomonadati</taxon>
        <taxon>Bacteroidota</taxon>
        <taxon>Sphingobacteriia</taxon>
        <taxon>Sphingobacteriales</taxon>
        <taxon>Sphingobacteriaceae</taxon>
        <taxon>Parapedobacter</taxon>
    </lineage>
</organism>
<evidence type="ECO:0008006" key="3">
    <source>
        <dbReference type="Google" id="ProtNLM"/>
    </source>
</evidence>
<comment type="caution">
    <text evidence="1">The sequence shown here is derived from an EMBL/GenBank/DDBJ whole genome shotgun (WGS) entry which is preliminary data.</text>
</comment>
<gene>
    <name evidence="1" type="ORF">GCM10007415_39910</name>
</gene>
<name>A0A917I0R5_9SPHI</name>
<proteinExistence type="predicted"/>
<evidence type="ECO:0000313" key="1">
    <source>
        <dbReference type="EMBL" id="GGH00043.1"/>
    </source>
</evidence>
<sequence>MLNILTDRTKRIDAYLQHDLKNTNQRMQREFAYFSANVYSLLPHIPQRDYLSLFNQLQANRMLSDLDIEQACAMQVHGWDASYASALQKRPGIICTFHTGSYRFLNLLLAHAGTPLSLVVAGDVLKQEKETFENRFEPAAQHIGIKPDIDFINASLPSSLISMARAAKQGRCLLVYLDGNTGSGDAENTGNLLTLPFCAGQLRVRKGTAVLAYRLGLPLYPIICTRKATGITAGRSNHLLYRQLAPLLPLQGEDEAAYAARATATLYAMLAEVAGLRPYEWEGWLNVHAS</sequence>
<evidence type="ECO:0000313" key="2">
    <source>
        <dbReference type="Proteomes" id="UP000660862"/>
    </source>
</evidence>
<reference evidence="1" key="2">
    <citation type="submission" date="2020-09" db="EMBL/GenBank/DDBJ databases">
        <authorList>
            <person name="Sun Q."/>
            <person name="Zhou Y."/>
        </authorList>
    </citation>
    <scope>NUCLEOTIDE SEQUENCE</scope>
    <source>
        <strain evidence="1">CGMCC 1.12195</strain>
    </source>
</reference>
<dbReference type="AlphaFoldDB" id="A0A917I0R5"/>
<reference evidence="1" key="1">
    <citation type="journal article" date="2014" name="Int. J. Syst. Evol. Microbiol.">
        <title>Complete genome sequence of Corynebacterium casei LMG S-19264T (=DSM 44701T), isolated from a smear-ripened cheese.</title>
        <authorList>
            <consortium name="US DOE Joint Genome Institute (JGI-PGF)"/>
            <person name="Walter F."/>
            <person name="Albersmeier A."/>
            <person name="Kalinowski J."/>
            <person name="Ruckert C."/>
        </authorList>
    </citation>
    <scope>NUCLEOTIDE SEQUENCE</scope>
    <source>
        <strain evidence="1">CGMCC 1.12195</strain>
    </source>
</reference>
<dbReference type="EMBL" id="BMER01000005">
    <property type="protein sequence ID" value="GGH00043.1"/>
    <property type="molecule type" value="Genomic_DNA"/>
</dbReference>
<dbReference type="Proteomes" id="UP000660862">
    <property type="component" value="Unassembled WGS sequence"/>
</dbReference>
<accession>A0A917I0R5</accession>
<dbReference type="RefSeq" id="WP_188507864.1">
    <property type="nucleotide sequence ID" value="NZ_BMER01000005.1"/>
</dbReference>
<protein>
    <recommendedName>
        <fullName evidence="3">Lauroyl/myristoyl acyltransferase</fullName>
    </recommendedName>
</protein>
<keyword evidence="2" id="KW-1185">Reference proteome</keyword>